<keyword evidence="3" id="KW-1185">Reference proteome</keyword>
<dbReference type="Pfam" id="PF04264">
    <property type="entry name" value="YceI"/>
    <property type="match status" value="1"/>
</dbReference>
<reference evidence="3" key="1">
    <citation type="journal article" date="2019" name="Int. J. Syst. Evol. Microbiol.">
        <title>The Global Catalogue of Microorganisms (GCM) 10K type strain sequencing project: providing services to taxonomists for standard genome sequencing and annotation.</title>
        <authorList>
            <consortium name="The Broad Institute Genomics Platform"/>
            <consortium name="The Broad Institute Genome Sequencing Center for Infectious Disease"/>
            <person name="Wu L."/>
            <person name="Ma J."/>
        </authorList>
    </citation>
    <scope>NUCLEOTIDE SEQUENCE [LARGE SCALE GENOMIC DNA]</scope>
    <source>
        <strain evidence="3">KCTC 52368</strain>
    </source>
</reference>
<organism evidence="2 3">
    <name type="scientific">Croceitalea marina</name>
    <dbReference type="NCBI Taxonomy" id="1775166"/>
    <lineage>
        <taxon>Bacteria</taxon>
        <taxon>Pseudomonadati</taxon>
        <taxon>Bacteroidota</taxon>
        <taxon>Flavobacteriia</taxon>
        <taxon>Flavobacteriales</taxon>
        <taxon>Flavobacteriaceae</taxon>
        <taxon>Croceitalea</taxon>
    </lineage>
</organism>
<dbReference type="Proteomes" id="UP001597526">
    <property type="component" value="Unassembled WGS sequence"/>
</dbReference>
<evidence type="ECO:0000313" key="2">
    <source>
        <dbReference type="EMBL" id="MFD2585553.1"/>
    </source>
</evidence>
<feature type="domain" description="Lipid/polyisoprenoid-binding YceI-like" evidence="1">
    <location>
        <begin position="38"/>
        <end position="185"/>
    </location>
</feature>
<dbReference type="PANTHER" id="PTHR34406">
    <property type="entry name" value="PROTEIN YCEI"/>
    <property type="match status" value="1"/>
</dbReference>
<protein>
    <submittedName>
        <fullName evidence="2">YceI family protein</fullName>
    </submittedName>
</protein>
<dbReference type="Gene3D" id="2.40.128.110">
    <property type="entry name" value="Lipid/polyisoprenoid-binding, YceI-like"/>
    <property type="match status" value="1"/>
</dbReference>
<sequence length="185" mass="20890">MKLETDLSYMIIQNTMKYRITLLSFLLFLVVNTNLNAQANISNAEVSFEFVSKEVKGSIAGFTSSSSINFDTPENSSFTGSVAVETLDTNNGLRNWSLKSRKYFDEDAFPRISFESTVVTQNETGYIVKGNLTLKGITKPITISFTKKGNQLKGLFEIYSYDYGIKIKKKREDNLVKVVLLFDLK</sequence>
<name>A0ABW5MS98_9FLAO</name>
<proteinExistence type="predicted"/>
<dbReference type="InterPro" id="IPR036761">
    <property type="entry name" value="TTHA0802/YceI-like_sf"/>
</dbReference>
<dbReference type="SMART" id="SM00867">
    <property type="entry name" value="YceI"/>
    <property type="match status" value="1"/>
</dbReference>
<dbReference type="EMBL" id="JBHULB010000005">
    <property type="protein sequence ID" value="MFD2585553.1"/>
    <property type="molecule type" value="Genomic_DNA"/>
</dbReference>
<dbReference type="InterPro" id="IPR007372">
    <property type="entry name" value="Lipid/polyisoprenoid-bd_YceI"/>
</dbReference>
<dbReference type="SUPFAM" id="SSF101874">
    <property type="entry name" value="YceI-like"/>
    <property type="match status" value="1"/>
</dbReference>
<comment type="caution">
    <text evidence="2">The sequence shown here is derived from an EMBL/GenBank/DDBJ whole genome shotgun (WGS) entry which is preliminary data.</text>
</comment>
<evidence type="ECO:0000313" key="3">
    <source>
        <dbReference type="Proteomes" id="UP001597526"/>
    </source>
</evidence>
<dbReference type="PANTHER" id="PTHR34406:SF1">
    <property type="entry name" value="PROTEIN YCEI"/>
    <property type="match status" value="1"/>
</dbReference>
<gene>
    <name evidence="2" type="ORF">ACFSQJ_01350</name>
</gene>
<accession>A0ABW5MS98</accession>
<evidence type="ECO:0000259" key="1">
    <source>
        <dbReference type="SMART" id="SM00867"/>
    </source>
</evidence>
<dbReference type="RefSeq" id="WP_377764953.1">
    <property type="nucleotide sequence ID" value="NZ_JBHULB010000005.1"/>
</dbReference>